<organism evidence="2 3">
    <name type="scientific">Acidithiobacillus ferridurans</name>
    <dbReference type="NCBI Taxonomy" id="1232575"/>
    <lineage>
        <taxon>Bacteria</taxon>
        <taxon>Pseudomonadati</taxon>
        <taxon>Pseudomonadota</taxon>
        <taxon>Acidithiobacillia</taxon>
        <taxon>Acidithiobacillales</taxon>
        <taxon>Acidithiobacillaceae</taxon>
        <taxon>Acidithiobacillus</taxon>
    </lineage>
</organism>
<gene>
    <name evidence="2" type="ORF">AFERRID_09160</name>
</gene>
<dbReference type="EMBL" id="AP018795">
    <property type="protein sequence ID" value="BBF64698.1"/>
    <property type="molecule type" value="Genomic_DNA"/>
</dbReference>
<evidence type="ECO:0000259" key="1">
    <source>
        <dbReference type="Pfam" id="PF13946"/>
    </source>
</evidence>
<dbReference type="AlphaFoldDB" id="A0A2Z6IG84"/>
<dbReference type="InterPro" id="IPR025282">
    <property type="entry name" value="DUF4214"/>
</dbReference>
<evidence type="ECO:0000313" key="2">
    <source>
        <dbReference type="EMBL" id="BBF64698.1"/>
    </source>
</evidence>
<proteinExistence type="predicted"/>
<evidence type="ECO:0000313" key="3">
    <source>
        <dbReference type="Proteomes" id="UP000280188"/>
    </source>
</evidence>
<dbReference type="Proteomes" id="UP000280188">
    <property type="component" value="Chromosome"/>
</dbReference>
<feature type="domain" description="DUF4214" evidence="1">
    <location>
        <begin position="14"/>
        <end position="59"/>
    </location>
</feature>
<reference evidence="2 3" key="1">
    <citation type="journal article" date="2018" name="Microbiol. Resour. Announc.">
        <title>Complete Genome Sequence of Acidithiobacillus ferridurans JCM 18981.</title>
        <authorList>
            <person name="Miyauchi T."/>
            <person name="Kouzuma A."/>
            <person name="Abe T."/>
            <person name="Watanabe K."/>
        </authorList>
    </citation>
    <scope>NUCLEOTIDE SEQUENCE [LARGE SCALE GENOMIC DNA]</scope>
    <source>
        <strain evidence="3">ATCC 33020 / DSM 29468 / JCM 18981 / 11Fe</strain>
    </source>
</reference>
<dbReference type="Pfam" id="PF13946">
    <property type="entry name" value="DUF4214"/>
    <property type="match status" value="1"/>
</dbReference>
<accession>A0A2Z6IG84</accession>
<protein>
    <recommendedName>
        <fullName evidence="1">DUF4214 domain-containing protein</fullName>
    </recommendedName>
</protein>
<dbReference type="KEGG" id="afj:AFERRID_09160"/>
<sequence length="237" mass="27353">MLVNNVYELFALNGRAFIMAAYENLLMRDPDEHGLRYYLGRLSVGYSKSDIIVQLSMSTDCRPLDELNGLKKFIADEHRAHHWFWGFFNRRDRVGRSMLSALVQIDNGFARIDQRLESLQDSLKESMGSLSSLSPIEERLAILQEALLAQTRFSTQTEDDGPHLSMEAVRQAFLRVLGREPENEDVYKYHARLASVDTLRGTLLNSEEFRLKLKTLPEHARNIFMRQIQLQPAQHGE</sequence>
<keyword evidence="3" id="KW-1185">Reference proteome</keyword>
<name>A0A2Z6IG84_ACIFI</name>
<dbReference type="RefSeq" id="WP_126604455.1">
    <property type="nucleotide sequence ID" value="NZ_AP018795.1"/>
</dbReference>